<reference evidence="14" key="1">
    <citation type="submission" date="2025-08" db="UniProtKB">
        <authorList>
            <consortium name="Ensembl"/>
        </authorList>
    </citation>
    <scope>IDENTIFICATION</scope>
</reference>
<evidence type="ECO:0000256" key="12">
    <source>
        <dbReference type="SAM" id="MobiDB-lite"/>
    </source>
</evidence>
<name>A0A3Q3X421_MOLML</name>
<dbReference type="PANTHER" id="PTHR46652:SF8">
    <property type="entry name" value="LEUCINE RICH REPEAT CONTAINING 23"/>
    <property type="match status" value="1"/>
</dbReference>
<evidence type="ECO:0000256" key="5">
    <source>
        <dbReference type="ARBA" id="ARBA00022846"/>
    </source>
</evidence>
<keyword evidence="7" id="KW-0969">Cilium</keyword>
<accession>A0A3Q3X421</accession>
<protein>
    <recommendedName>
        <fullName evidence="10">Leucine-rich repeat-containing protein 23</fullName>
    </recommendedName>
</protein>
<evidence type="ECO:0000256" key="10">
    <source>
        <dbReference type="ARBA" id="ARBA00071477"/>
    </source>
</evidence>
<evidence type="ECO:0000256" key="7">
    <source>
        <dbReference type="ARBA" id="ARBA00023069"/>
    </source>
</evidence>
<comment type="subcellular location">
    <subcellularLocation>
        <location evidence="1">Cytoplasm</location>
        <location evidence="1">Cytoskeleton</location>
        <location evidence="1">Flagellum axoneme</location>
    </subcellularLocation>
</comment>
<dbReference type="InterPro" id="IPR032675">
    <property type="entry name" value="LRR_dom_sf"/>
</dbReference>
<sequence>PPQQQALVPAYTGETDSEEEGGERDEKEGRMTDWVKLACLLCRRQFPSKEALIRHQQLSELHKVGLSLLSQTGNGLGHAFIKLDLNDKQLNDITALSSYVHLRFLDVSNNHITNLSPLASLTHLLWLKARRQPFAQLRYLQWLSIAGNHITDPDGLVGPSLERLILSGNDIQKVSGLHSGFFMNLVSLELRGNQLETTDGISLPKLQRLYLVRRRAPPPRSSSDWIRWEFRCWLRCFHLFISYASICMYTSGGAT</sequence>
<evidence type="ECO:0000256" key="9">
    <source>
        <dbReference type="ARBA" id="ARBA00023273"/>
    </source>
</evidence>
<keyword evidence="11" id="KW-0479">Metal-binding</keyword>
<dbReference type="SUPFAM" id="SSF52058">
    <property type="entry name" value="L domain-like"/>
    <property type="match status" value="1"/>
</dbReference>
<evidence type="ECO:0000256" key="1">
    <source>
        <dbReference type="ARBA" id="ARBA00004611"/>
    </source>
</evidence>
<dbReference type="InterPro" id="IPR013087">
    <property type="entry name" value="Znf_C2H2_type"/>
</dbReference>
<proteinExistence type="predicted"/>
<evidence type="ECO:0000313" key="14">
    <source>
        <dbReference type="Ensembl" id="ENSMMOP00000016724.1"/>
    </source>
</evidence>
<keyword evidence="3" id="KW-0433">Leucine-rich repeat</keyword>
<evidence type="ECO:0000256" key="6">
    <source>
        <dbReference type="ARBA" id="ARBA00023054"/>
    </source>
</evidence>
<organism evidence="14 15">
    <name type="scientific">Mola mola</name>
    <name type="common">Ocean sunfish</name>
    <name type="synonym">Tetraodon mola</name>
    <dbReference type="NCBI Taxonomy" id="94237"/>
    <lineage>
        <taxon>Eukaryota</taxon>
        <taxon>Metazoa</taxon>
        <taxon>Chordata</taxon>
        <taxon>Craniata</taxon>
        <taxon>Vertebrata</taxon>
        <taxon>Euteleostomi</taxon>
        <taxon>Actinopterygii</taxon>
        <taxon>Neopterygii</taxon>
        <taxon>Teleostei</taxon>
        <taxon>Neoteleostei</taxon>
        <taxon>Acanthomorphata</taxon>
        <taxon>Eupercaria</taxon>
        <taxon>Tetraodontiformes</taxon>
        <taxon>Molidae</taxon>
        <taxon>Mola</taxon>
    </lineage>
</organism>
<dbReference type="PROSITE" id="PS50157">
    <property type="entry name" value="ZINC_FINGER_C2H2_2"/>
    <property type="match status" value="1"/>
</dbReference>
<evidence type="ECO:0000259" key="13">
    <source>
        <dbReference type="PROSITE" id="PS50157"/>
    </source>
</evidence>
<dbReference type="PROSITE" id="PS51450">
    <property type="entry name" value="LRR"/>
    <property type="match status" value="1"/>
</dbReference>
<keyword evidence="2" id="KW-0963">Cytoplasm</keyword>
<dbReference type="Proteomes" id="UP000261620">
    <property type="component" value="Unplaced"/>
</dbReference>
<evidence type="ECO:0000256" key="4">
    <source>
        <dbReference type="ARBA" id="ARBA00022737"/>
    </source>
</evidence>
<reference evidence="14" key="2">
    <citation type="submission" date="2025-09" db="UniProtKB">
        <authorList>
            <consortium name="Ensembl"/>
        </authorList>
    </citation>
    <scope>IDENTIFICATION</scope>
</reference>
<keyword evidence="8" id="KW-0206">Cytoskeleton</keyword>
<dbReference type="Gene3D" id="3.80.10.10">
    <property type="entry name" value="Ribonuclease Inhibitor"/>
    <property type="match status" value="2"/>
</dbReference>
<evidence type="ECO:0000256" key="8">
    <source>
        <dbReference type="ARBA" id="ARBA00023212"/>
    </source>
</evidence>
<dbReference type="AlphaFoldDB" id="A0A3Q3X421"/>
<dbReference type="InterPro" id="IPR001611">
    <property type="entry name" value="Leu-rich_rpt"/>
</dbReference>
<dbReference type="Pfam" id="PF00560">
    <property type="entry name" value="LRR_1"/>
    <property type="match status" value="1"/>
</dbReference>
<keyword evidence="5" id="KW-0282">Flagellum</keyword>
<keyword evidence="11" id="KW-0862">Zinc</keyword>
<keyword evidence="15" id="KW-1185">Reference proteome</keyword>
<evidence type="ECO:0000256" key="11">
    <source>
        <dbReference type="PROSITE-ProRule" id="PRU00042"/>
    </source>
</evidence>
<keyword evidence="4" id="KW-0677">Repeat</keyword>
<dbReference type="FunFam" id="3.80.10.10:FF:001051">
    <property type="entry name" value="Leucine-rich repeat-containing 23"/>
    <property type="match status" value="1"/>
</dbReference>
<feature type="domain" description="C2H2-type" evidence="13">
    <location>
        <begin position="37"/>
        <end position="62"/>
    </location>
</feature>
<keyword evidence="11" id="KW-0863">Zinc-finger</keyword>
<keyword evidence="6" id="KW-0175">Coiled coil</keyword>
<dbReference type="PANTHER" id="PTHR46652">
    <property type="entry name" value="LEUCINE-RICH REPEAT AND IQ DOMAIN-CONTAINING PROTEIN 1-RELATED"/>
    <property type="match status" value="1"/>
</dbReference>
<evidence type="ECO:0000256" key="2">
    <source>
        <dbReference type="ARBA" id="ARBA00022490"/>
    </source>
</evidence>
<dbReference type="Ensembl" id="ENSMMOT00000017001.1">
    <property type="protein sequence ID" value="ENSMMOP00000016724.1"/>
    <property type="gene ID" value="ENSMMOG00000012739.1"/>
</dbReference>
<dbReference type="InterPro" id="IPR050836">
    <property type="entry name" value="SDS22/Internalin_LRR"/>
</dbReference>
<dbReference type="GO" id="GO:0008270">
    <property type="term" value="F:zinc ion binding"/>
    <property type="evidence" value="ECO:0007669"/>
    <property type="project" value="UniProtKB-KW"/>
</dbReference>
<evidence type="ECO:0000313" key="15">
    <source>
        <dbReference type="Proteomes" id="UP000261620"/>
    </source>
</evidence>
<feature type="region of interest" description="Disordered" evidence="12">
    <location>
        <begin position="1"/>
        <end position="29"/>
    </location>
</feature>
<evidence type="ECO:0000256" key="3">
    <source>
        <dbReference type="ARBA" id="ARBA00022614"/>
    </source>
</evidence>
<keyword evidence="9" id="KW-0966">Cell projection</keyword>